<protein>
    <submittedName>
        <fullName evidence="2">Histidine phosphatase family protein</fullName>
    </submittedName>
</protein>
<name>A0A7T2GLM8_9SPHN</name>
<feature type="signal peptide" evidence="1">
    <location>
        <begin position="1"/>
        <end position="21"/>
    </location>
</feature>
<proteinExistence type="predicted"/>
<evidence type="ECO:0000313" key="3">
    <source>
        <dbReference type="Proteomes" id="UP000594873"/>
    </source>
</evidence>
<sequence length="160" mass="17085">MKRFMLAVMLLILGACTTATAMPPAPAFYVIRHLHTPEGVTDPDLTQEGQEAARLLAARFGKGAIAAIYVNSTKRTQQTAAPLAAKLGLTPKFYDPRDTAGLVAMLKAETGPVLAVGHSNTVPDIVAGLGGERPAPLTHPDFGDIWRVERDGTTVRDKIR</sequence>
<gene>
    <name evidence="2" type="ORF">IC614_06170</name>
</gene>
<dbReference type="KEGG" id="sflv:IC614_06170"/>
<evidence type="ECO:0000256" key="1">
    <source>
        <dbReference type="SAM" id="SignalP"/>
    </source>
</evidence>
<dbReference type="Pfam" id="PF00300">
    <property type="entry name" value="His_Phos_1"/>
    <property type="match status" value="1"/>
</dbReference>
<keyword evidence="1" id="KW-0732">Signal</keyword>
<accession>A0A7T2GLM8</accession>
<dbReference type="InterPro" id="IPR029033">
    <property type="entry name" value="His_PPase_superfam"/>
</dbReference>
<dbReference type="AlphaFoldDB" id="A0A7T2GLM8"/>
<dbReference type="Gene3D" id="3.40.50.1240">
    <property type="entry name" value="Phosphoglycerate mutase-like"/>
    <property type="match status" value="1"/>
</dbReference>
<dbReference type="RefSeq" id="WP_200973005.1">
    <property type="nucleotide sequence ID" value="NZ_CP065592.1"/>
</dbReference>
<dbReference type="PROSITE" id="PS51257">
    <property type="entry name" value="PROKAR_LIPOPROTEIN"/>
    <property type="match status" value="1"/>
</dbReference>
<dbReference type="InterPro" id="IPR013078">
    <property type="entry name" value="His_Pase_superF_clade-1"/>
</dbReference>
<keyword evidence="3" id="KW-1185">Reference proteome</keyword>
<dbReference type="EMBL" id="CP065592">
    <property type="protein sequence ID" value="QPQ56145.1"/>
    <property type="molecule type" value="Genomic_DNA"/>
</dbReference>
<reference evidence="2 3" key="1">
    <citation type="submission" date="2020-11" db="EMBL/GenBank/DDBJ databases">
        <title>Genome seq and assembly of Sphingosinicella sp.</title>
        <authorList>
            <person name="Chhetri G."/>
        </authorList>
    </citation>
    <scope>NUCLEOTIDE SEQUENCE [LARGE SCALE GENOMIC DNA]</scope>
    <source>
        <strain evidence="2 3">UDD2</strain>
    </source>
</reference>
<organism evidence="2 3">
    <name type="scientific">Allosphingosinicella flava</name>
    <dbReference type="NCBI Taxonomy" id="2771430"/>
    <lineage>
        <taxon>Bacteria</taxon>
        <taxon>Pseudomonadati</taxon>
        <taxon>Pseudomonadota</taxon>
        <taxon>Alphaproteobacteria</taxon>
        <taxon>Sphingomonadales</taxon>
        <taxon>Sphingomonadaceae</taxon>
        <taxon>Allosphingosinicella</taxon>
    </lineage>
</organism>
<feature type="chain" id="PRO_5032338532" evidence="1">
    <location>
        <begin position="22"/>
        <end position="160"/>
    </location>
</feature>
<dbReference type="CDD" id="cd07040">
    <property type="entry name" value="HP"/>
    <property type="match status" value="1"/>
</dbReference>
<evidence type="ECO:0000313" key="2">
    <source>
        <dbReference type="EMBL" id="QPQ56145.1"/>
    </source>
</evidence>
<dbReference type="SUPFAM" id="SSF53254">
    <property type="entry name" value="Phosphoglycerate mutase-like"/>
    <property type="match status" value="1"/>
</dbReference>
<dbReference type="Proteomes" id="UP000594873">
    <property type="component" value="Chromosome"/>
</dbReference>